<dbReference type="Pfam" id="PF00694">
    <property type="entry name" value="Aconitase_C"/>
    <property type="match status" value="1"/>
</dbReference>
<keyword evidence="11" id="KW-0100">Branched-chain amino acid biosynthesis</keyword>
<comment type="similarity">
    <text evidence="4">Belongs to the LeuD family. LeuD type 1 subfamily.</text>
</comment>
<organism evidence="15 16">
    <name type="scientific">Actinomycetospora atypica</name>
    <dbReference type="NCBI Taxonomy" id="1290095"/>
    <lineage>
        <taxon>Bacteria</taxon>
        <taxon>Bacillati</taxon>
        <taxon>Actinomycetota</taxon>
        <taxon>Actinomycetes</taxon>
        <taxon>Pseudonocardiales</taxon>
        <taxon>Pseudonocardiaceae</taxon>
        <taxon>Actinomycetospora</taxon>
    </lineage>
</organism>
<dbReference type="EMBL" id="JBHSIV010000013">
    <property type="protein sequence ID" value="MFC5063335.1"/>
    <property type="molecule type" value="Genomic_DNA"/>
</dbReference>
<dbReference type="PANTHER" id="PTHR43345">
    <property type="entry name" value="3-ISOPROPYLMALATE DEHYDRATASE SMALL SUBUNIT 2-RELATED-RELATED"/>
    <property type="match status" value="1"/>
</dbReference>
<evidence type="ECO:0000256" key="6">
    <source>
        <dbReference type="ARBA" id="ARBA00011998"/>
    </source>
</evidence>
<gene>
    <name evidence="15" type="primary">leuD</name>
    <name evidence="15" type="ORF">ACFPBZ_14035</name>
</gene>
<evidence type="ECO:0000256" key="2">
    <source>
        <dbReference type="ARBA" id="ARBA00002695"/>
    </source>
</evidence>
<dbReference type="EC" id="4.2.1.33" evidence="6"/>
<dbReference type="Proteomes" id="UP001595947">
    <property type="component" value="Unassembled WGS sequence"/>
</dbReference>
<evidence type="ECO:0000256" key="5">
    <source>
        <dbReference type="ARBA" id="ARBA00011271"/>
    </source>
</evidence>
<dbReference type="Gene3D" id="3.20.19.10">
    <property type="entry name" value="Aconitase, domain 4"/>
    <property type="match status" value="1"/>
</dbReference>
<dbReference type="PANTHER" id="PTHR43345:SF5">
    <property type="entry name" value="3-ISOPROPYLMALATE DEHYDRATASE SMALL SUBUNIT"/>
    <property type="match status" value="1"/>
</dbReference>
<dbReference type="InterPro" id="IPR033940">
    <property type="entry name" value="IPMI_Swivel"/>
</dbReference>
<evidence type="ECO:0000313" key="15">
    <source>
        <dbReference type="EMBL" id="MFC5063335.1"/>
    </source>
</evidence>
<protein>
    <recommendedName>
        <fullName evidence="7">3-isopropylmalate dehydratase small subunit</fullName>
        <ecNumber evidence="6">4.2.1.33</ecNumber>
    </recommendedName>
    <alternativeName>
        <fullName evidence="12">Alpha-IPM isomerase</fullName>
    </alternativeName>
    <alternativeName>
        <fullName evidence="13">Isopropylmalate isomerase</fullName>
    </alternativeName>
</protein>
<reference evidence="16" key="1">
    <citation type="journal article" date="2019" name="Int. J. Syst. Evol. Microbiol.">
        <title>The Global Catalogue of Microorganisms (GCM) 10K type strain sequencing project: providing services to taxonomists for standard genome sequencing and annotation.</title>
        <authorList>
            <consortium name="The Broad Institute Genomics Platform"/>
            <consortium name="The Broad Institute Genome Sequencing Center for Infectious Disease"/>
            <person name="Wu L."/>
            <person name="Ma J."/>
        </authorList>
    </citation>
    <scope>NUCLEOTIDE SEQUENCE [LARGE SCALE GENOMIC DNA]</scope>
    <source>
        <strain evidence="16">CGMCC 4.7093</strain>
    </source>
</reference>
<evidence type="ECO:0000256" key="8">
    <source>
        <dbReference type="ARBA" id="ARBA00022430"/>
    </source>
</evidence>
<dbReference type="GO" id="GO:0003861">
    <property type="term" value="F:3-isopropylmalate dehydratase activity"/>
    <property type="evidence" value="ECO:0007669"/>
    <property type="project" value="UniProtKB-EC"/>
</dbReference>
<dbReference type="InterPro" id="IPR000573">
    <property type="entry name" value="AconitaseA/IPMdHydase_ssu_swvl"/>
</dbReference>
<comment type="caution">
    <text evidence="15">The sequence shown here is derived from an EMBL/GenBank/DDBJ whole genome shotgun (WGS) entry which is preliminary data.</text>
</comment>
<evidence type="ECO:0000256" key="1">
    <source>
        <dbReference type="ARBA" id="ARBA00000491"/>
    </source>
</evidence>
<evidence type="ECO:0000256" key="11">
    <source>
        <dbReference type="ARBA" id="ARBA00023304"/>
    </source>
</evidence>
<dbReference type="NCBIfam" id="NF002458">
    <property type="entry name" value="PRK01641.1"/>
    <property type="match status" value="1"/>
</dbReference>
<dbReference type="CDD" id="cd01577">
    <property type="entry name" value="IPMI_Swivel"/>
    <property type="match status" value="1"/>
</dbReference>
<dbReference type="SUPFAM" id="SSF52016">
    <property type="entry name" value="LeuD/IlvD-like"/>
    <property type="match status" value="1"/>
</dbReference>
<sequence length="199" mass="21258">MRPVSTITGHGVAVRRTNIDTDQIIAARHCLRTTRTGFAEHLFATWRADPGFPIGDPAHDGAAVLLAGADFGSGSSREHAVWALQDYGFTAVVASRFGDIFADNAVRSGLVPAVVDDGAVTAIMDAVEADPAAEVTVDLESLTIRTDGIEAPIRMSTDIRRRFLDGLDGIDVTLRHEAAIRAYERTHIPIAQASRAAGR</sequence>
<feature type="domain" description="Aconitase A/isopropylmalate dehydratase small subunit swivel" evidence="14">
    <location>
        <begin position="61"/>
        <end position="114"/>
    </location>
</feature>
<evidence type="ECO:0000256" key="12">
    <source>
        <dbReference type="ARBA" id="ARBA00031631"/>
    </source>
</evidence>
<evidence type="ECO:0000256" key="7">
    <source>
        <dbReference type="ARBA" id="ARBA00017233"/>
    </source>
</evidence>
<dbReference type="InterPro" id="IPR004431">
    <property type="entry name" value="3-IsopropMal_deHydase_ssu"/>
</dbReference>
<keyword evidence="10 15" id="KW-0456">Lyase</keyword>
<comment type="function">
    <text evidence="2">Catalyzes the isomerization between 2-isopropylmalate and 3-isopropylmalate, via the formation of 2-isopropylmaleate.</text>
</comment>
<evidence type="ECO:0000256" key="9">
    <source>
        <dbReference type="ARBA" id="ARBA00022605"/>
    </source>
</evidence>
<dbReference type="InterPro" id="IPR050075">
    <property type="entry name" value="LeuD"/>
</dbReference>
<evidence type="ECO:0000256" key="13">
    <source>
        <dbReference type="ARBA" id="ARBA00033368"/>
    </source>
</evidence>
<dbReference type="InterPro" id="IPR015928">
    <property type="entry name" value="Aconitase/3IPM_dehydase_swvl"/>
</dbReference>
<dbReference type="RefSeq" id="WP_378036684.1">
    <property type="nucleotide sequence ID" value="NZ_JBHSIV010000013.1"/>
</dbReference>
<evidence type="ECO:0000256" key="4">
    <source>
        <dbReference type="ARBA" id="ARBA00009845"/>
    </source>
</evidence>
<comment type="catalytic activity">
    <reaction evidence="1">
        <text>(2R,3S)-3-isopropylmalate = (2S)-2-isopropylmalate</text>
        <dbReference type="Rhea" id="RHEA:32287"/>
        <dbReference type="ChEBI" id="CHEBI:1178"/>
        <dbReference type="ChEBI" id="CHEBI:35121"/>
        <dbReference type="EC" id="4.2.1.33"/>
    </reaction>
</comment>
<name>A0ABV9YKF5_9PSEU</name>
<accession>A0ABV9YKF5</accession>
<evidence type="ECO:0000313" key="16">
    <source>
        <dbReference type="Proteomes" id="UP001595947"/>
    </source>
</evidence>
<proteinExistence type="inferred from homology"/>
<dbReference type="NCBIfam" id="TIGR00171">
    <property type="entry name" value="leuD"/>
    <property type="match status" value="1"/>
</dbReference>
<evidence type="ECO:0000256" key="10">
    <source>
        <dbReference type="ARBA" id="ARBA00023239"/>
    </source>
</evidence>
<evidence type="ECO:0000259" key="14">
    <source>
        <dbReference type="Pfam" id="PF00694"/>
    </source>
</evidence>
<evidence type="ECO:0000256" key="3">
    <source>
        <dbReference type="ARBA" id="ARBA00004729"/>
    </source>
</evidence>
<comment type="pathway">
    <text evidence="3">Amino-acid biosynthesis; L-leucine biosynthesis; L-leucine from 3-methyl-2-oxobutanoate: step 2/4.</text>
</comment>
<comment type="subunit">
    <text evidence="5">Heterodimer of LeuC and LeuD.</text>
</comment>
<keyword evidence="8" id="KW-0432">Leucine biosynthesis</keyword>
<keyword evidence="16" id="KW-1185">Reference proteome</keyword>
<keyword evidence="9" id="KW-0028">Amino-acid biosynthesis</keyword>